<keyword evidence="1" id="KW-0238">DNA-binding</keyword>
<gene>
    <name evidence="4" type="primary">LOC117365987</name>
</gene>
<evidence type="ECO:0000259" key="2">
    <source>
        <dbReference type="PROSITE" id="PS51253"/>
    </source>
</evidence>
<dbReference type="SMART" id="SM00674">
    <property type="entry name" value="CENPB"/>
    <property type="match status" value="1"/>
</dbReference>
<dbReference type="InterPro" id="IPR009057">
    <property type="entry name" value="Homeodomain-like_sf"/>
</dbReference>
<dbReference type="Gene3D" id="3.30.420.10">
    <property type="entry name" value="Ribonuclease H-like superfamily/Ribonuclease H"/>
    <property type="match status" value="1"/>
</dbReference>
<dbReference type="AlphaFoldDB" id="A0A6P8S7D5"/>
<name>A0A6P8S7D5_GEOSA</name>
<dbReference type="InterPro" id="IPR050863">
    <property type="entry name" value="CenT-Element_Derived"/>
</dbReference>
<dbReference type="GeneID" id="117365987"/>
<dbReference type="PANTHER" id="PTHR19303">
    <property type="entry name" value="TRANSPOSON"/>
    <property type="match status" value="1"/>
</dbReference>
<organism evidence="3 4">
    <name type="scientific">Geotrypetes seraphini</name>
    <name type="common">Gaboon caecilian</name>
    <name type="synonym">Caecilia seraphini</name>
    <dbReference type="NCBI Taxonomy" id="260995"/>
    <lineage>
        <taxon>Eukaryota</taxon>
        <taxon>Metazoa</taxon>
        <taxon>Chordata</taxon>
        <taxon>Craniata</taxon>
        <taxon>Vertebrata</taxon>
        <taxon>Euteleostomi</taxon>
        <taxon>Amphibia</taxon>
        <taxon>Gymnophiona</taxon>
        <taxon>Geotrypetes</taxon>
    </lineage>
</organism>
<protein>
    <submittedName>
        <fullName evidence="4">Jerky protein-like</fullName>
    </submittedName>
</protein>
<dbReference type="GO" id="GO:0003677">
    <property type="term" value="F:DNA binding"/>
    <property type="evidence" value="ECO:0007669"/>
    <property type="project" value="UniProtKB-KW"/>
</dbReference>
<keyword evidence="3" id="KW-1185">Reference proteome</keyword>
<dbReference type="Gene3D" id="1.10.10.60">
    <property type="entry name" value="Homeodomain-like"/>
    <property type="match status" value="1"/>
</dbReference>
<dbReference type="InterPro" id="IPR006600">
    <property type="entry name" value="HTH_CenpB_DNA-bd_dom"/>
</dbReference>
<dbReference type="InterPro" id="IPR004875">
    <property type="entry name" value="DDE_SF_endonuclease_dom"/>
</dbReference>
<dbReference type="InterPro" id="IPR036397">
    <property type="entry name" value="RNaseH_sf"/>
</dbReference>
<dbReference type="OrthoDB" id="125347at2759"/>
<evidence type="ECO:0000256" key="1">
    <source>
        <dbReference type="ARBA" id="ARBA00023125"/>
    </source>
</evidence>
<dbReference type="GO" id="GO:0005634">
    <property type="term" value="C:nucleus"/>
    <property type="evidence" value="ECO:0007669"/>
    <property type="project" value="TreeGrafter"/>
</dbReference>
<proteinExistence type="predicted"/>
<dbReference type="Pfam" id="PF03221">
    <property type="entry name" value="HTH_Tnp_Tc5"/>
    <property type="match status" value="1"/>
</dbReference>
<dbReference type="PANTHER" id="PTHR19303:SF16">
    <property type="entry name" value="JERKY PROTEIN HOMOLOG-LIKE"/>
    <property type="match status" value="1"/>
</dbReference>
<dbReference type="Pfam" id="PF03184">
    <property type="entry name" value="DDE_1"/>
    <property type="match status" value="1"/>
</dbReference>
<evidence type="ECO:0000313" key="4">
    <source>
        <dbReference type="RefSeq" id="XP_033812893.1"/>
    </source>
</evidence>
<dbReference type="PROSITE" id="PS51253">
    <property type="entry name" value="HTH_CENPB"/>
    <property type="match status" value="1"/>
</dbReference>
<sequence>MLSRKTLHRSRIEKFDHVLIAWLRQRRFDGVPMSGMMLRKQAKKFQRILKIGNTKCVFSEGWLDKFKKRYALKCLKICGEKLSADNEAAVSYIDEFASIVAGAGNCLSPEQIYNADETALYWRYVPRKTLATADERAPSGFKDMKDRVTILACSNAAGKHKLNLALIGKSRNPRCLKGIRHELPVIYMSQRNAWVTQDSFIDWFHQHFVPEVTEHCRAAGLGENPKALLVLDNCPAHPPADLLRSNNISAVYLPPNVTSLLQPCDQGILRALKIKYKHFFLHKMLGALNSGTQILDFLKSFTLKDAIYGLADAWNQITLATLKNAWHKLWTATLFDSDEEEDEDFKGFTVHDEDWELENIGSYASIGTAEMEELMNIDNHLDVAQSLSDRDIAAKVLNEGIANVQ</sequence>
<dbReference type="InParanoid" id="A0A6P8S7D5"/>
<dbReference type="Proteomes" id="UP000515159">
    <property type="component" value="Chromosome 8"/>
</dbReference>
<reference evidence="4" key="1">
    <citation type="submission" date="2025-08" db="UniProtKB">
        <authorList>
            <consortium name="RefSeq"/>
        </authorList>
    </citation>
    <scope>IDENTIFICATION</scope>
</reference>
<dbReference type="KEGG" id="gsh:117365987"/>
<accession>A0A6P8S7D5</accession>
<dbReference type="RefSeq" id="XP_033812893.1">
    <property type="nucleotide sequence ID" value="XM_033957002.1"/>
</dbReference>
<evidence type="ECO:0000313" key="3">
    <source>
        <dbReference type="Proteomes" id="UP000515159"/>
    </source>
</evidence>
<feature type="domain" description="HTH CENPB-type" evidence="2">
    <location>
        <begin position="3"/>
        <end position="76"/>
    </location>
</feature>
<dbReference type="SUPFAM" id="SSF46689">
    <property type="entry name" value="Homeodomain-like"/>
    <property type="match status" value="1"/>
</dbReference>